<gene>
    <name evidence="2" type="ORF">BFG57_06180</name>
</gene>
<protein>
    <submittedName>
        <fullName evidence="2">DUF368 domain-containing protein</fullName>
    </submittedName>
</protein>
<dbReference type="Proteomes" id="UP000095209">
    <property type="component" value="Unassembled WGS sequence"/>
</dbReference>
<dbReference type="Pfam" id="PF04018">
    <property type="entry name" value="VCA0040-like"/>
    <property type="match status" value="1"/>
</dbReference>
<feature type="transmembrane region" description="Helical" evidence="1">
    <location>
        <begin position="55"/>
        <end position="74"/>
    </location>
</feature>
<keyword evidence="1" id="KW-0812">Transmembrane</keyword>
<dbReference type="PANTHER" id="PTHR37308:SF1">
    <property type="entry name" value="POLYPRENYL-PHOSPHATE TRANSPORTER"/>
    <property type="match status" value="1"/>
</dbReference>
<name>A0A1E5LAU8_9BACI</name>
<keyword evidence="1" id="KW-1133">Transmembrane helix</keyword>
<dbReference type="EMBL" id="MJEH01000063">
    <property type="protein sequence ID" value="OEH91202.1"/>
    <property type="molecule type" value="Genomic_DNA"/>
</dbReference>
<comment type="caution">
    <text evidence="2">The sequence shown here is derived from an EMBL/GenBank/DDBJ whole genome shotgun (WGS) entry which is preliminary data.</text>
</comment>
<evidence type="ECO:0000256" key="1">
    <source>
        <dbReference type="SAM" id="Phobius"/>
    </source>
</evidence>
<keyword evidence="1" id="KW-0472">Membrane</keyword>
<organism evidence="2 3">
    <name type="scientific">Bacillus solimangrovi</name>
    <dbReference type="NCBI Taxonomy" id="1305675"/>
    <lineage>
        <taxon>Bacteria</taxon>
        <taxon>Bacillati</taxon>
        <taxon>Bacillota</taxon>
        <taxon>Bacilli</taxon>
        <taxon>Bacillales</taxon>
        <taxon>Bacillaceae</taxon>
        <taxon>Bacillus</taxon>
    </lineage>
</organism>
<sequence length="272" mass="30162">MMIWRNIYRGMIMGMTDLIPGVSGGTIAMILGIYNQLITGLNQLFSKEWKKEIGFFLPLLIGILISFLLLSNVMETLLRDYPQPTYFFFIGLIIGLIPYLFQSIQYKKTFTRKHYTLVIVSALVVASTVFFSDNEVNGIVIELGWDEFITLFFSGWLASTAMLLPGVSGSFVLLVLGVYPTVIHGLSVLNFAIISAVGLGILVGLIVTGKVIYLLFKRFKVATYAVMVGLLIGSIVVIYPGFQADMKLAILSVTTFIFGVIGAMLLGKYEYR</sequence>
<feature type="transmembrane region" description="Helical" evidence="1">
    <location>
        <begin position="188"/>
        <end position="216"/>
    </location>
</feature>
<dbReference type="InterPro" id="IPR007163">
    <property type="entry name" value="VCA0040-like"/>
</dbReference>
<evidence type="ECO:0000313" key="2">
    <source>
        <dbReference type="EMBL" id="OEH91202.1"/>
    </source>
</evidence>
<feature type="transmembrane region" description="Helical" evidence="1">
    <location>
        <begin position="86"/>
        <end position="102"/>
    </location>
</feature>
<keyword evidence="3" id="KW-1185">Reference proteome</keyword>
<feature type="transmembrane region" description="Helical" evidence="1">
    <location>
        <begin position="12"/>
        <end position="34"/>
    </location>
</feature>
<dbReference type="AlphaFoldDB" id="A0A1E5LAU8"/>
<dbReference type="PANTHER" id="PTHR37308">
    <property type="entry name" value="INTEGRAL MEMBRANE PROTEIN"/>
    <property type="match status" value="1"/>
</dbReference>
<feature type="transmembrane region" description="Helical" evidence="1">
    <location>
        <begin position="114"/>
        <end position="131"/>
    </location>
</feature>
<dbReference type="OrthoDB" id="9793746at2"/>
<feature type="transmembrane region" description="Helical" evidence="1">
    <location>
        <begin position="222"/>
        <end position="241"/>
    </location>
</feature>
<proteinExistence type="predicted"/>
<dbReference type="STRING" id="1305675.BFG57_06180"/>
<evidence type="ECO:0000313" key="3">
    <source>
        <dbReference type="Proteomes" id="UP000095209"/>
    </source>
</evidence>
<accession>A0A1E5LAU8</accession>
<feature type="transmembrane region" description="Helical" evidence="1">
    <location>
        <begin position="248"/>
        <end position="267"/>
    </location>
</feature>
<feature type="transmembrane region" description="Helical" evidence="1">
    <location>
        <begin position="151"/>
        <end position="176"/>
    </location>
</feature>
<reference evidence="2 3" key="1">
    <citation type="submission" date="2016-08" db="EMBL/GenBank/DDBJ databases">
        <title>Genome of Bacillus solimangrovi GH2-4.</title>
        <authorList>
            <person name="Lim S."/>
            <person name="Kim B.-C."/>
        </authorList>
    </citation>
    <scope>NUCLEOTIDE SEQUENCE [LARGE SCALE GENOMIC DNA]</scope>
    <source>
        <strain evidence="2 3">GH2-4</strain>
    </source>
</reference>